<name>A0A1E3Q4V0_LIPST</name>
<sequence>MTASVRTVDSPKVWTTLLTNTKYLPGLLALEYSLRRAGTKYPFLVLYTSTLEPEGHAALDRRGIAKKEIPYLLPKVHKEYGVEVRFYDCWSKLQPFNLTEYERVVQLDSDMVVLQNMDELMEMELNNTDRVFAASHACTCNPFKKPHYPKDWIPENCSFTHQHSDPDAAQLEGAPTNTGLAICNGGLQVVHPSKETYDKIVAAMSEPTMTDNYEFADQSLLSDVFRDSWVPLSYKYNALKTLRDIHKPIWHDDEVKNVHYILTPKPWEVKDESNELFNWWWKINDERHTVEKETGVYDSF</sequence>
<dbReference type="InterPro" id="IPR050587">
    <property type="entry name" value="GNT1/Glycosyltrans_8"/>
</dbReference>
<dbReference type="Proteomes" id="UP000094385">
    <property type="component" value="Unassembled WGS sequence"/>
</dbReference>
<proteinExistence type="predicted"/>
<accession>A0A1E3Q4V0</accession>
<dbReference type="GO" id="GO:0016757">
    <property type="term" value="F:glycosyltransferase activity"/>
    <property type="evidence" value="ECO:0007669"/>
    <property type="project" value="InterPro"/>
</dbReference>
<dbReference type="STRING" id="675824.A0A1E3Q4V0"/>
<dbReference type="CDD" id="cd02537">
    <property type="entry name" value="GT8_Glycogenin"/>
    <property type="match status" value="1"/>
</dbReference>
<dbReference type="InterPro" id="IPR002495">
    <property type="entry name" value="Glyco_trans_8"/>
</dbReference>
<dbReference type="Pfam" id="PF01501">
    <property type="entry name" value="Glyco_transf_8"/>
    <property type="match status" value="1"/>
</dbReference>
<organism evidence="1 2">
    <name type="scientific">Lipomyces starkeyi NRRL Y-11557</name>
    <dbReference type="NCBI Taxonomy" id="675824"/>
    <lineage>
        <taxon>Eukaryota</taxon>
        <taxon>Fungi</taxon>
        <taxon>Dikarya</taxon>
        <taxon>Ascomycota</taxon>
        <taxon>Saccharomycotina</taxon>
        <taxon>Lipomycetes</taxon>
        <taxon>Lipomycetales</taxon>
        <taxon>Lipomycetaceae</taxon>
        <taxon>Lipomyces</taxon>
    </lineage>
</organism>
<dbReference type="PANTHER" id="PTHR11183">
    <property type="entry name" value="GLYCOGENIN SUBFAMILY MEMBER"/>
    <property type="match status" value="1"/>
</dbReference>
<gene>
    <name evidence="1" type="ORF">LIPSTDRAFT_314992</name>
</gene>
<protein>
    <recommendedName>
        <fullName evidence="3">Nucleotide-diphospho-sugar transferase</fullName>
    </recommendedName>
</protein>
<evidence type="ECO:0000313" key="2">
    <source>
        <dbReference type="Proteomes" id="UP000094385"/>
    </source>
</evidence>
<dbReference type="InterPro" id="IPR029044">
    <property type="entry name" value="Nucleotide-diphossugar_trans"/>
</dbReference>
<dbReference type="EMBL" id="KV454296">
    <property type="protein sequence ID" value="ODQ72027.1"/>
    <property type="molecule type" value="Genomic_DNA"/>
</dbReference>
<keyword evidence="2" id="KW-1185">Reference proteome</keyword>
<reference evidence="1 2" key="1">
    <citation type="journal article" date="2016" name="Proc. Natl. Acad. Sci. U.S.A.">
        <title>Comparative genomics of biotechnologically important yeasts.</title>
        <authorList>
            <person name="Riley R."/>
            <person name="Haridas S."/>
            <person name="Wolfe K.H."/>
            <person name="Lopes M.R."/>
            <person name="Hittinger C.T."/>
            <person name="Goeker M."/>
            <person name="Salamov A.A."/>
            <person name="Wisecaver J.H."/>
            <person name="Long T.M."/>
            <person name="Calvey C.H."/>
            <person name="Aerts A.L."/>
            <person name="Barry K.W."/>
            <person name="Choi C."/>
            <person name="Clum A."/>
            <person name="Coughlan A.Y."/>
            <person name="Deshpande S."/>
            <person name="Douglass A.P."/>
            <person name="Hanson S.J."/>
            <person name="Klenk H.-P."/>
            <person name="LaButti K.M."/>
            <person name="Lapidus A."/>
            <person name="Lindquist E.A."/>
            <person name="Lipzen A.M."/>
            <person name="Meier-Kolthoff J.P."/>
            <person name="Ohm R.A."/>
            <person name="Otillar R.P."/>
            <person name="Pangilinan J.L."/>
            <person name="Peng Y."/>
            <person name="Rokas A."/>
            <person name="Rosa C.A."/>
            <person name="Scheuner C."/>
            <person name="Sibirny A.A."/>
            <person name="Slot J.C."/>
            <person name="Stielow J.B."/>
            <person name="Sun H."/>
            <person name="Kurtzman C.P."/>
            <person name="Blackwell M."/>
            <person name="Grigoriev I.V."/>
            <person name="Jeffries T.W."/>
        </authorList>
    </citation>
    <scope>NUCLEOTIDE SEQUENCE [LARGE SCALE GENOMIC DNA]</scope>
    <source>
        <strain evidence="1 2">NRRL Y-11557</strain>
    </source>
</reference>
<dbReference type="SUPFAM" id="SSF53448">
    <property type="entry name" value="Nucleotide-diphospho-sugar transferases"/>
    <property type="match status" value="1"/>
</dbReference>
<dbReference type="AlphaFoldDB" id="A0A1E3Q4V0"/>
<evidence type="ECO:0008006" key="3">
    <source>
        <dbReference type="Google" id="ProtNLM"/>
    </source>
</evidence>
<evidence type="ECO:0000313" key="1">
    <source>
        <dbReference type="EMBL" id="ODQ72027.1"/>
    </source>
</evidence>
<dbReference type="OrthoDB" id="2014201at2759"/>
<dbReference type="Gene3D" id="3.90.550.10">
    <property type="entry name" value="Spore Coat Polysaccharide Biosynthesis Protein SpsA, Chain A"/>
    <property type="match status" value="1"/>
</dbReference>